<gene>
    <name evidence="2" type="ORF">PanWU01x14_280760</name>
</gene>
<dbReference type="AlphaFoldDB" id="A0A2P5B1E8"/>
<dbReference type="EMBL" id="JXTB01000389">
    <property type="protein sequence ID" value="PON42576.1"/>
    <property type="molecule type" value="Genomic_DNA"/>
</dbReference>
<feature type="coiled-coil region" evidence="1">
    <location>
        <begin position="2"/>
        <end position="32"/>
    </location>
</feature>
<evidence type="ECO:0000313" key="3">
    <source>
        <dbReference type="Proteomes" id="UP000237105"/>
    </source>
</evidence>
<name>A0A2P5B1E8_PARAD</name>
<sequence length="130" mass="14816">MLEDLAKERLEKENLEEKIKELKKIISEHPDRMREAIIEAVHKAIEDFKTTEVKELKDKASDIASSTIIFNIASLTSPSLARKWSSSSKVGGRILPKLEMTARALLHNLFFFLFLEQCGLSPPSFLHMYG</sequence>
<protein>
    <submittedName>
        <fullName evidence="2">Uncharacterized protein</fullName>
    </submittedName>
</protein>
<evidence type="ECO:0000256" key="1">
    <source>
        <dbReference type="SAM" id="Coils"/>
    </source>
</evidence>
<organism evidence="2 3">
    <name type="scientific">Parasponia andersonii</name>
    <name type="common">Sponia andersonii</name>
    <dbReference type="NCBI Taxonomy" id="3476"/>
    <lineage>
        <taxon>Eukaryota</taxon>
        <taxon>Viridiplantae</taxon>
        <taxon>Streptophyta</taxon>
        <taxon>Embryophyta</taxon>
        <taxon>Tracheophyta</taxon>
        <taxon>Spermatophyta</taxon>
        <taxon>Magnoliopsida</taxon>
        <taxon>eudicotyledons</taxon>
        <taxon>Gunneridae</taxon>
        <taxon>Pentapetalae</taxon>
        <taxon>rosids</taxon>
        <taxon>fabids</taxon>
        <taxon>Rosales</taxon>
        <taxon>Cannabaceae</taxon>
        <taxon>Parasponia</taxon>
    </lineage>
</organism>
<keyword evidence="3" id="KW-1185">Reference proteome</keyword>
<accession>A0A2P5B1E8</accession>
<reference evidence="3" key="1">
    <citation type="submission" date="2016-06" db="EMBL/GenBank/DDBJ databases">
        <title>Parallel loss of symbiosis genes in relatives of nitrogen-fixing non-legume Parasponia.</title>
        <authorList>
            <person name="Van Velzen R."/>
            <person name="Holmer R."/>
            <person name="Bu F."/>
            <person name="Rutten L."/>
            <person name="Van Zeijl A."/>
            <person name="Liu W."/>
            <person name="Santuari L."/>
            <person name="Cao Q."/>
            <person name="Sharma T."/>
            <person name="Shen D."/>
            <person name="Roswanjaya Y."/>
            <person name="Wardhani T."/>
            <person name="Kalhor M.S."/>
            <person name="Jansen J."/>
            <person name="Van den Hoogen J."/>
            <person name="Gungor B."/>
            <person name="Hartog M."/>
            <person name="Hontelez J."/>
            <person name="Verver J."/>
            <person name="Yang W.-C."/>
            <person name="Schijlen E."/>
            <person name="Repin R."/>
            <person name="Schilthuizen M."/>
            <person name="Schranz E."/>
            <person name="Heidstra R."/>
            <person name="Miyata K."/>
            <person name="Fedorova E."/>
            <person name="Kohlen W."/>
            <person name="Bisseling T."/>
            <person name="Smit S."/>
            <person name="Geurts R."/>
        </authorList>
    </citation>
    <scope>NUCLEOTIDE SEQUENCE [LARGE SCALE GENOMIC DNA]</scope>
    <source>
        <strain evidence="3">cv. WU1-14</strain>
    </source>
</reference>
<comment type="caution">
    <text evidence="2">The sequence shown here is derived from an EMBL/GenBank/DDBJ whole genome shotgun (WGS) entry which is preliminary data.</text>
</comment>
<evidence type="ECO:0000313" key="2">
    <source>
        <dbReference type="EMBL" id="PON42576.1"/>
    </source>
</evidence>
<feature type="non-terminal residue" evidence="2">
    <location>
        <position position="130"/>
    </location>
</feature>
<proteinExistence type="predicted"/>
<keyword evidence="1" id="KW-0175">Coiled coil</keyword>
<dbReference type="Proteomes" id="UP000237105">
    <property type="component" value="Unassembled WGS sequence"/>
</dbReference>